<evidence type="ECO:0000313" key="1">
    <source>
        <dbReference type="EMBL" id="ATE85723.1"/>
    </source>
</evidence>
<gene>
    <name evidence="1" type="ORF">Sf11_gp76</name>
</gene>
<proteinExistence type="predicted"/>
<sequence>MNRASPVELRQSLEMANALASAGIRFVPVPVNDDAEFNRIVNEISISKKFASWLLEVNHDTTHQQFESLSDHKHHFINGTCVECLKSE</sequence>
<dbReference type="Proteomes" id="UP000223389">
    <property type="component" value="Segment"/>
</dbReference>
<name>A0A291AXL5_9CAUD</name>
<evidence type="ECO:0000313" key="2">
    <source>
        <dbReference type="Proteomes" id="UP000223389"/>
    </source>
</evidence>
<keyword evidence="2" id="KW-1185">Reference proteome</keyword>
<dbReference type="Pfam" id="PF07131">
    <property type="entry name" value="DUF1382"/>
    <property type="match status" value="1"/>
</dbReference>
<organism evidence="1 2">
    <name type="scientific">Shigella phage Sf11 SMD-2017</name>
    <dbReference type="NCBI Taxonomy" id="2282196"/>
    <lineage>
        <taxon>Viruses</taxon>
        <taxon>Duplodnaviria</taxon>
        <taxon>Heunggongvirae</taxon>
        <taxon>Uroviricota</taxon>
        <taxon>Caudoviricetes</taxon>
        <taxon>Cedarrivervirus</taxon>
        <taxon>Cedarrivervirus Sf11</taxon>
    </lineage>
</organism>
<dbReference type="EMBL" id="MF158038">
    <property type="protein sequence ID" value="ATE85723.1"/>
    <property type="molecule type" value="Genomic_DNA"/>
</dbReference>
<accession>A0A291AXL5</accession>
<dbReference type="InterPro" id="IPR009814">
    <property type="entry name" value="Phage_lambda_Xis_Q38267"/>
</dbReference>
<protein>
    <submittedName>
        <fullName evidence="1">Uncharacterized protein</fullName>
    </submittedName>
</protein>
<reference evidence="1 2" key="1">
    <citation type="submission" date="2017-05" db="EMBL/GenBank/DDBJ databases">
        <title>The isolation and characterization of 16 novel Shigella-infecting phages from the environment.</title>
        <authorList>
            <person name="Doore S.M."/>
            <person name="Schrad J.R."/>
            <person name="Dover J.A."/>
            <person name="Parent K.N."/>
        </authorList>
    </citation>
    <scope>NUCLEOTIDE SEQUENCE [LARGE SCALE GENOMIC DNA]</scope>
</reference>